<name>A0A1N7JFI8_9BACI</name>
<sequence length="63" mass="7188">MINTLTSTWFSILLAVAVVFLAMQGGQRESLVDWGIEFILKVVFVTLVYKLLSAFLIKHLWDT</sequence>
<protein>
    <submittedName>
        <fullName evidence="2">Uncharacterized protein</fullName>
    </submittedName>
</protein>
<feature type="transmembrane region" description="Helical" evidence="1">
    <location>
        <begin position="38"/>
        <end position="57"/>
    </location>
</feature>
<dbReference type="EMBL" id="FTOC01000005">
    <property type="protein sequence ID" value="SIS48115.1"/>
    <property type="molecule type" value="Genomic_DNA"/>
</dbReference>
<organism evidence="2 3">
    <name type="scientific">Salimicrobium flavidum</name>
    <dbReference type="NCBI Taxonomy" id="570947"/>
    <lineage>
        <taxon>Bacteria</taxon>
        <taxon>Bacillati</taxon>
        <taxon>Bacillota</taxon>
        <taxon>Bacilli</taxon>
        <taxon>Bacillales</taxon>
        <taxon>Bacillaceae</taxon>
        <taxon>Salimicrobium</taxon>
    </lineage>
</organism>
<dbReference type="RefSeq" id="WP_076558944.1">
    <property type="nucleotide sequence ID" value="NZ_FTOC01000005.1"/>
</dbReference>
<evidence type="ECO:0000313" key="3">
    <source>
        <dbReference type="Proteomes" id="UP000187608"/>
    </source>
</evidence>
<keyword evidence="1" id="KW-0472">Membrane</keyword>
<dbReference type="Proteomes" id="UP000187608">
    <property type="component" value="Unassembled WGS sequence"/>
</dbReference>
<proteinExistence type="predicted"/>
<gene>
    <name evidence="2" type="ORF">SAMN05421687_105219</name>
</gene>
<evidence type="ECO:0000313" key="2">
    <source>
        <dbReference type="EMBL" id="SIS48115.1"/>
    </source>
</evidence>
<keyword evidence="3" id="KW-1185">Reference proteome</keyword>
<dbReference type="AlphaFoldDB" id="A0A1N7JFI8"/>
<accession>A0A1N7JFI8</accession>
<keyword evidence="1" id="KW-1133">Transmembrane helix</keyword>
<reference evidence="3" key="1">
    <citation type="submission" date="2017-01" db="EMBL/GenBank/DDBJ databases">
        <authorList>
            <person name="Varghese N."/>
            <person name="Submissions S."/>
        </authorList>
    </citation>
    <scope>NUCLEOTIDE SEQUENCE [LARGE SCALE GENOMIC DNA]</scope>
    <source>
        <strain evidence="3">DSM 23127</strain>
    </source>
</reference>
<keyword evidence="1" id="KW-0812">Transmembrane</keyword>
<evidence type="ECO:0000256" key="1">
    <source>
        <dbReference type="SAM" id="Phobius"/>
    </source>
</evidence>